<proteinExistence type="predicted"/>
<evidence type="ECO:0000313" key="2">
    <source>
        <dbReference type="EMBL" id="KXH84849.1"/>
    </source>
</evidence>
<name>A0A135WIX4_9FLAO</name>
<sequence length="1424" mass="162405">MNWNNFLTYGNNNDVAFEMLCNQLFESYLKRTYGDDLIKFRAVNGAAGDGGIEAYGILKDGRIFAVQAKWFRAPLTKTQFKQIEESIKTALALRPDISEYIICVPRDLSSLKFVRGKKGEPKQPAKEHEDSLVETFTKGIQEKYPILKITWWFDHDLDFEIAQSGNEGIYKFWFEKEVVSLEYLKELFELSRVGWLEERYIPELHAQGVIHKTIQELSFSQEFRNGFTDDLAEFKDLLNQIIKRIQAFIKNKASVSIEQDLLTNFILHLEKEIEHLNAMIDALEKGNDLYKVEGQNNYDVDGILSKLKRIVPLNGQNGVVSDLIEAIEKYIDFKEHDIESSFSATMRLILGDPGTGKTHGLTNAVDIHIKKGFPAIIIQAKGAKSSDWTSLLSSSLSLPGWTKDQIFSAFQALAIQSDHIRATNKSVPHAEHTKILICIDGLEEDFGKEGIWYTRMREAEVFMQAYPRLKFVFSARSYFYQKTKIPKGKGFATVFLPREGDVPVWSVAEEYFSEEHFNIRIDSFTKVRGIDSLFALRLFCEEYQGQTIDNEEDILTATMDLLEKKIDRIEETFKSISEQQFSHGRTPVRDALEAVSDAFCTKSELDHTELSNVLKPNVGEYLSSFEVLIDFLVNNGMLIRSEVFDQGIGMKKKRSLYRMLSNSVIEMIIAGRLASDISNGTIADIPTEFKNIGQELGGEETISAQLILQSTVDRLFISQNKLIGDDGFLTDGVEQEKISSLRLTALVNAKGEQVEKYKAEVEEMLLSPGENQFNVLTKLILPASRFNGNPFGGLFLHNVLKEQISTFERDKKWSGLDHHEEFILKIKDGRSYAVKDALIGFFGELLDLSPYSLHDETPLVFGWALSTIDQDLRSRLRASLTVWALKQPEEFEKLLDILFPENDPQIQEDLASIMLALAGKLKDPISIERLARWSLNNIFDHLVKHRNVIVRQGMRGIVERAYGLGVVNSSEVESSRPGQIVNDVLIPLDSDALEDGSEQIYPIVSDLAWYVIKKAYNKFLDYEETDEAVEFLDRFSLENDNVELYPHVWGMAAAIAYIKNLGFNRVEGNSSTDDTHGSKSKIYTYEEKYTWLAVHYLQGYLSDNLPPADLAENVVISDYSLLSPIPNPAESKYFRSRAGTQRNPPRWIIKGPLVKEKKDDEEISDFIKESVDSDPDLNFCDWIDFSENDFSLKGDKPMLALYNRTKVHDSQGLYMGLLTVRATFVKKGSMDGLSDSKDELYFVENLDSLEAHPETHTYSNPTDLVWMEWIGEIESEDYFINVEGVEEAVLKTITKVTTDDSSDGEQSSKIPAKVVRRLVGIVELADGMFRDCDGKVIGTQQEIKDNRGNYQELLVIDKERMMASIAKEGFEMIWFAEFLQHTNYSNKTLAAVQNYQKVRKYMVKYSDNEFEVQKFWDARFTNKR</sequence>
<feature type="coiled-coil region" evidence="1">
    <location>
        <begin position="552"/>
        <end position="579"/>
    </location>
</feature>
<organism evidence="2 3">
    <name type="scientific">Chryseobacterium kwangjuense</name>
    <dbReference type="NCBI Taxonomy" id="267125"/>
    <lineage>
        <taxon>Bacteria</taxon>
        <taxon>Pseudomonadati</taxon>
        <taxon>Bacteroidota</taxon>
        <taxon>Flavobacteriia</taxon>
        <taxon>Flavobacteriales</taxon>
        <taxon>Weeksellaceae</taxon>
        <taxon>Chryseobacterium group</taxon>
        <taxon>Chryseobacterium</taxon>
    </lineage>
</organism>
<comment type="caution">
    <text evidence="2">The sequence shown here is derived from an EMBL/GenBank/DDBJ whole genome shotgun (WGS) entry which is preliminary data.</text>
</comment>
<evidence type="ECO:0000256" key="1">
    <source>
        <dbReference type="SAM" id="Coils"/>
    </source>
</evidence>
<dbReference type="RefSeq" id="WP_062648073.1">
    <property type="nucleotide sequence ID" value="NZ_LPUR01000001.1"/>
</dbReference>
<accession>A0A135WIX4</accession>
<protein>
    <submittedName>
        <fullName evidence="2">Uncharacterized protein</fullName>
    </submittedName>
</protein>
<dbReference type="Proteomes" id="UP000070513">
    <property type="component" value="Unassembled WGS sequence"/>
</dbReference>
<reference evidence="3" key="1">
    <citation type="submission" date="2015-12" db="EMBL/GenBank/DDBJ databases">
        <title>Genome sequence of a biocontrol rhizobacterium Chryseobacterium kwangjuense strain KJ1R5 isolated from pepper (Capsicum annuum L.).</title>
        <authorList>
            <person name="Jeong J.-J."/>
            <person name="Park H."/>
            <person name="Mannaa M."/>
            <person name="Sang M.K."/>
            <person name="Choi I.-G."/>
            <person name="Kim K.D."/>
        </authorList>
    </citation>
    <scope>NUCLEOTIDE SEQUENCE [LARGE SCALE GENOMIC DNA]</scope>
    <source>
        <strain evidence="3">KJ1R5</strain>
    </source>
</reference>
<evidence type="ECO:0000313" key="3">
    <source>
        <dbReference type="Proteomes" id="UP000070513"/>
    </source>
</evidence>
<dbReference type="EMBL" id="LPUR01000001">
    <property type="protein sequence ID" value="KXH84849.1"/>
    <property type="molecule type" value="Genomic_DNA"/>
</dbReference>
<reference evidence="2 3" key="2">
    <citation type="journal article" date="2016" name="Genome Announc.">
        <title>Draft Genome Sequence of a Biocontrol Rhizobacterium, Chryseobacterium kwangjuense Strain KJ1R5, Isolated from Pepper (Capsicum annuum).</title>
        <authorList>
            <person name="Jeong J.J."/>
            <person name="Park H."/>
            <person name="Park B.H."/>
            <person name="Mannaa M."/>
            <person name="Sang M.K."/>
            <person name="Choi I.G."/>
            <person name="Kim K.D."/>
        </authorList>
    </citation>
    <scope>NUCLEOTIDE SEQUENCE [LARGE SCALE GENOMIC DNA]</scope>
    <source>
        <strain evidence="2 3">KJ1R5</strain>
    </source>
</reference>
<keyword evidence="1" id="KW-0175">Coiled coil</keyword>
<gene>
    <name evidence="2" type="ORF">AU378_03580</name>
</gene>
<dbReference type="OrthoDB" id="9757917at2"/>